<evidence type="ECO:0000313" key="2">
    <source>
        <dbReference type="EMBL" id="ABV68443.1"/>
    </source>
</evidence>
<protein>
    <submittedName>
        <fullName evidence="2">Uncharacterized protein</fullName>
    </submittedName>
</protein>
<dbReference type="Proteomes" id="UP000001136">
    <property type="component" value="Chromosome"/>
</dbReference>
<dbReference type="KEGG" id="abu:Abu_2230"/>
<reference evidence="2 3" key="1">
    <citation type="journal article" date="2007" name="PLoS ONE">
        <title>The complete genome sequence and analysis of the Epsilonproteobacterium Arcobacter butzleri.</title>
        <authorList>
            <person name="Miller W.G."/>
            <person name="Parker C.T."/>
            <person name="Rubenfield M."/>
            <person name="Mendz G.L."/>
            <person name="Woesten M.M.S.M."/>
            <person name="Ussery D.W."/>
            <person name="Stolz J.F."/>
            <person name="Binnewies T.T."/>
            <person name="Hallin P.F."/>
            <person name="Wang G."/>
            <person name="Malek J.A."/>
            <person name="Rogosin A."/>
            <person name="Stanker L.H."/>
            <person name="Mandrell R.E."/>
        </authorList>
    </citation>
    <scope>NUCLEOTIDE SEQUENCE [LARGE SCALE GENOMIC DNA]</scope>
    <source>
        <strain evidence="2 3">RM4018</strain>
    </source>
</reference>
<gene>
    <name evidence="2" type="ordered locus">Abu_2230</name>
</gene>
<dbReference type="EMBL" id="CP000361">
    <property type="protein sequence ID" value="ABV68443.1"/>
    <property type="molecule type" value="Genomic_DNA"/>
</dbReference>
<dbReference type="HOGENOM" id="CLU_2091718_0_0_7"/>
<feature type="transmembrane region" description="Helical" evidence="1">
    <location>
        <begin position="7"/>
        <end position="29"/>
    </location>
</feature>
<keyword evidence="1" id="KW-0812">Transmembrane</keyword>
<keyword evidence="1" id="KW-1133">Transmembrane helix</keyword>
<proteinExistence type="predicted"/>
<evidence type="ECO:0000313" key="3">
    <source>
        <dbReference type="Proteomes" id="UP000001136"/>
    </source>
</evidence>
<name>A8EWX0_ALIB4</name>
<dbReference type="AlphaFoldDB" id="A8EWX0"/>
<sequence>MIIIFKGIQMIFIGLFFGIITIVISLNVYNHINSDKIEDYLKTINCKDFIYSKGSYKAFCEDKLLEVKNNFILDLKNNQILEIDYKNIKKLEEENENLHILTTNEDFKIQFKEKSDLEKFKEKLNSKIIGEK</sequence>
<dbReference type="STRING" id="367737.Abu_2230"/>
<keyword evidence="1" id="KW-0472">Membrane</keyword>
<evidence type="ECO:0000256" key="1">
    <source>
        <dbReference type="SAM" id="Phobius"/>
    </source>
</evidence>
<organism evidence="2 3">
    <name type="scientific">Aliarcobacter butzleri (strain RM4018)</name>
    <name type="common">Arcobacter butzleri</name>
    <dbReference type="NCBI Taxonomy" id="367737"/>
    <lineage>
        <taxon>Bacteria</taxon>
        <taxon>Pseudomonadati</taxon>
        <taxon>Campylobacterota</taxon>
        <taxon>Epsilonproteobacteria</taxon>
        <taxon>Campylobacterales</taxon>
        <taxon>Arcobacteraceae</taxon>
        <taxon>Aliarcobacter</taxon>
    </lineage>
</organism>
<accession>A8EWX0</accession>
<keyword evidence="3" id="KW-1185">Reference proteome</keyword>